<feature type="transmembrane region" description="Helical" evidence="5">
    <location>
        <begin position="349"/>
        <end position="370"/>
    </location>
</feature>
<keyword evidence="4 5" id="KW-0472">Membrane</keyword>
<dbReference type="PANTHER" id="PTHR12428">
    <property type="entry name" value="OXA1"/>
    <property type="match status" value="1"/>
</dbReference>
<organism evidence="7">
    <name type="scientific">hydrothermal vent metagenome</name>
    <dbReference type="NCBI Taxonomy" id="652676"/>
    <lineage>
        <taxon>unclassified sequences</taxon>
        <taxon>metagenomes</taxon>
        <taxon>ecological metagenomes</taxon>
    </lineage>
</organism>
<feature type="transmembrane region" description="Helical" evidence="5">
    <location>
        <begin position="257"/>
        <end position="275"/>
    </location>
</feature>
<dbReference type="Pfam" id="PF02096">
    <property type="entry name" value="60KD_IMP"/>
    <property type="match status" value="1"/>
</dbReference>
<dbReference type="AlphaFoldDB" id="A0A3B0VWB3"/>
<dbReference type="PANTHER" id="PTHR12428:SF65">
    <property type="entry name" value="CYTOCHROME C OXIDASE ASSEMBLY PROTEIN COX18, MITOCHONDRIAL"/>
    <property type="match status" value="1"/>
</dbReference>
<feature type="transmembrane region" description="Helical" evidence="5">
    <location>
        <begin position="307"/>
        <end position="329"/>
    </location>
</feature>
<dbReference type="NCBIfam" id="TIGR03592">
    <property type="entry name" value="yidC_oxa1_cterm"/>
    <property type="match status" value="1"/>
</dbReference>
<protein>
    <recommendedName>
        <fullName evidence="6">Membrane insertase YidC/Oxa/ALB C-terminal domain-containing protein</fullName>
    </recommendedName>
</protein>
<feature type="domain" description="Membrane insertase YidC/Oxa/ALB C-terminal" evidence="6">
    <location>
        <begin position="183"/>
        <end position="382"/>
    </location>
</feature>
<comment type="subcellular location">
    <subcellularLocation>
        <location evidence="1">Membrane</location>
        <topology evidence="1">Multi-pass membrane protein</topology>
    </subcellularLocation>
</comment>
<feature type="transmembrane region" description="Helical" evidence="5">
    <location>
        <begin position="183"/>
        <end position="204"/>
    </location>
</feature>
<evidence type="ECO:0000256" key="2">
    <source>
        <dbReference type="ARBA" id="ARBA00022692"/>
    </source>
</evidence>
<reference evidence="7" key="1">
    <citation type="submission" date="2018-06" db="EMBL/GenBank/DDBJ databases">
        <authorList>
            <person name="Zhirakovskaya E."/>
        </authorList>
    </citation>
    <scope>NUCLEOTIDE SEQUENCE</scope>
</reference>
<keyword evidence="3 5" id="KW-1133">Transmembrane helix</keyword>
<evidence type="ECO:0000259" key="6">
    <source>
        <dbReference type="Pfam" id="PF02096"/>
    </source>
</evidence>
<dbReference type="GO" id="GO:0051205">
    <property type="term" value="P:protein insertion into membrane"/>
    <property type="evidence" value="ECO:0007669"/>
    <property type="project" value="TreeGrafter"/>
</dbReference>
<evidence type="ECO:0000256" key="4">
    <source>
        <dbReference type="ARBA" id="ARBA00023136"/>
    </source>
</evidence>
<dbReference type="InterPro" id="IPR028055">
    <property type="entry name" value="YidC/Oxa/ALB_C"/>
</dbReference>
<sequence length="383" mass="43711">MTYLTKSKFKLKFYFLLATCIFISSVSFSQTDYQPLAIDLNDSIALNEVIDSQIKENYIFSGLATYLNQVQFYLVDSNVYSIDEGKPIKLNDNQLFAISGRYKVLLITAPNSTISIDAQNRNVLINTLGTNTKSVIISKDELKNYSANLNKIRYNQLWAPFAYLARLLEDFLVSIKSITSLSWGYSILLFALLLKIILIPISTITAKSQEKVSKINSLLQPKLKAIKSNYDGEEAHNKIMQAHKDLGVTPFFSLKPMLSFFIQIPVLITVFNTLGEMPQLVSQPFLWFDDLSKPDMLLPLGFNLPFFGSYLNLMPILMTIITLITIVFFKDHHASSSDNKKQKLKLYFIALAFLILFFPFPAAMVMYWAMANLFHFIQQKLIK</sequence>
<evidence type="ECO:0000313" key="7">
    <source>
        <dbReference type="EMBL" id="VAW41169.1"/>
    </source>
</evidence>
<keyword evidence="2 5" id="KW-0812">Transmembrane</keyword>
<gene>
    <name evidence="7" type="ORF">MNBD_GAMMA01-402</name>
</gene>
<dbReference type="InterPro" id="IPR001708">
    <property type="entry name" value="YidC/ALB3/OXA1/COX18"/>
</dbReference>
<accession>A0A3B0VWB3</accession>
<dbReference type="EMBL" id="UOEW01000297">
    <property type="protein sequence ID" value="VAW41169.1"/>
    <property type="molecule type" value="Genomic_DNA"/>
</dbReference>
<dbReference type="GO" id="GO:0032977">
    <property type="term" value="F:membrane insertase activity"/>
    <property type="evidence" value="ECO:0007669"/>
    <property type="project" value="InterPro"/>
</dbReference>
<evidence type="ECO:0000256" key="1">
    <source>
        <dbReference type="ARBA" id="ARBA00004141"/>
    </source>
</evidence>
<proteinExistence type="predicted"/>
<evidence type="ECO:0000256" key="5">
    <source>
        <dbReference type="SAM" id="Phobius"/>
    </source>
</evidence>
<dbReference type="GO" id="GO:0005886">
    <property type="term" value="C:plasma membrane"/>
    <property type="evidence" value="ECO:0007669"/>
    <property type="project" value="TreeGrafter"/>
</dbReference>
<name>A0A3B0VWB3_9ZZZZ</name>
<evidence type="ECO:0000256" key="3">
    <source>
        <dbReference type="ARBA" id="ARBA00022989"/>
    </source>
</evidence>